<evidence type="ECO:0000259" key="16">
    <source>
        <dbReference type="Pfam" id="PF08545"/>
    </source>
</evidence>
<dbReference type="AlphaFoldDB" id="A0AAC9RM69"/>
<dbReference type="EMBL" id="CP020559">
    <property type="protein sequence ID" value="ARE87895.1"/>
    <property type="molecule type" value="Genomic_DNA"/>
</dbReference>
<dbReference type="SUPFAM" id="SSF53901">
    <property type="entry name" value="Thiolase-like"/>
    <property type="match status" value="1"/>
</dbReference>
<accession>A0AAC9RM69</accession>
<evidence type="ECO:0000256" key="9">
    <source>
        <dbReference type="ARBA" id="ARBA00023315"/>
    </source>
</evidence>
<keyword evidence="14" id="KW-0511">Multifunctional enzyme</keyword>
<evidence type="ECO:0000256" key="5">
    <source>
        <dbReference type="ARBA" id="ARBA00022679"/>
    </source>
</evidence>
<keyword evidence="19" id="KW-1185">Reference proteome</keyword>
<dbReference type="InterPro" id="IPR013747">
    <property type="entry name" value="ACP_syn_III_C"/>
</dbReference>
<feature type="active site" evidence="14">
    <location>
        <position position="116"/>
    </location>
</feature>
<comment type="catalytic activity">
    <reaction evidence="10">
        <text>malonyl-[ACP] + acetyl-CoA + H(+) = 3-oxobutanoyl-[ACP] + CO2 + CoA</text>
        <dbReference type="Rhea" id="RHEA:12080"/>
        <dbReference type="Rhea" id="RHEA-COMP:9623"/>
        <dbReference type="Rhea" id="RHEA-COMP:9625"/>
        <dbReference type="ChEBI" id="CHEBI:15378"/>
        <dbReference type="ChEBI" id="CHEBI:16526"/>
        <dbReference type="ChEBI" id="CHEBI:57287"/>
        <dbReference type="ChEBI" id="CHEBI:57288"/>
        <dbReference type="ChEBI" id="CHEBI:78449"/>
        <dbReference type="ChEBI" id="CHEBI:78450"/>
        <dbReference type="EC" id="2.3.1.180"/>
    </reaction>
    <physiologicalReaction direction="left-to-right" evidence="10">
        <dbReference type="Rhea" id="RHEA:12081"/>
    </physiologicalReaction>
</comment>
<evidence type="ECO:0000256" key="14">
    <source>
        <dbReference type="HAMAP-Rule" id="MF_01815"/>
    </source>
</evidence>
<dbReference type="EMBL" id="CP017603">
    <property type="protein sequence ID" value="AOY77351.1"/>
    <property type="molecule type" value="Genomic_DNA"/>
</dbReference>
<evidence type="ECO:0000256" key="2">
    <source>
        <dbReference type="ARBA" id="ARBA00008642"/>
    </source>
</evidence>
<dbReference type="NCBIfam" id="NF006829">
    <property type="entry name" value="PRK09352.1"/>
    <property type="match status" value="1"/>
</dbReference>
<comment type="domain">
    <text evidence="14">The last Arg residue of the ACP-binding site is essential for the weak association between ACP/AcpP and FabH.</text>
</comment>
<evidence type="ECO:0000256" key="7">
    <source>
        <dbReference type="ARBA" id="ARBA00023098"/>
    </source>
</evidence>
<dbReference type="InterPro" id="IPR016039">
    <property type="entry name" value="Thiolase-like"/>
</dbReference>
<keyword evidence="3 14" id="KW-0963">Cytoplasm</keyword>
<evidence type="ECO:0000256" key="10">
    <source>
        <dbReference type="ARBA" id="ARBA00051096"/>
    </source>
</evidence>
<feature type="active site" evidence="14">
    <location>
        <position position="256"/>
    </location>
</feature>
<evidence type="ECO:0000256" key="4">
    <source>
        <dbReference type="ARBA" id="ARBA00022516"/>
    </source>
</evidence>
<dbReference type="Proteomes" id="UP000192478">
    <property type="component" value="Chromosome"/>
</dbReference>
<reference evidence="18 20" key="2">
    <citation type="submission" date="2017-03" db="EMBL/GenBank/DDBJ databases">
        <title>Complete sequence of Clostridium formicaceticum DSM 92.</title>
        <authorList>
            <person name="Poehlein A."/>
            <person name="Karl M."/>
            <person name="Bengelsdorf F.R."/>
            <person name="Duerre P."/>
            <person name="Daniel R."/>
        </authorList>
    </citation>
    <scope>NUCLEOTIDE SEQUENCE [LARGE SCALE GENOMIC DNA]</scope>
    <source>
        <strain evidence="18 20">DSM 92</strain>
    </source>
</reference>
<evidence type="ECO:0000256" key="11">
    <source>
        <dbReference type="ARBA" id="ARBA00052407"/>
    </source>
</evidence>
<dbReference type="KEGG" id="cfm:BJL90_16725"/>
<evidence type="ECO:0000313" key="19">
    <source>
        <dbReference type="Proteomes" id="UP000177894"/>
    </source>
</evidence>
<dbReference type="RefSeq" id="WP_070970641.1">
    <property type="nucleotide sequence ID" value="NZ_CP017603.1"/>
</dbReference>
<reference evidence="17 19" key="1">
    <citation type="submission" date="2016-10" db="EMBL/GenBank/DDBJ databases">
        <title>Complete Genome Sequence of Acetogen Clostridium formicoaceticum ATCC 27076.</title>
        <authorList>
            <person name="Bao T."/>
            <person name="Cheng C."/>
            <person name="Zhao J."/>
            <person name="Yang S.-T."/>
            <person name="Wang J."/>
            <person name="Wang M."/>
        </authorList>
    </citation>
    <scope>NUCLEOTIDE SEQUENCE [LARGE SCALE GENOMIC DNA]</scope>
    <source>
        <strain evidence="17 19">ATCC 27076</strain>
    </source>
</reference>
<evidence type="ECO:0000256" key="3">
    <source>
        <dbReference type="ARBA" id="ARBA00022490"/>
    </source>
</evidence>
<keyword evidence="4 14" id="KW-0444">Lipid biosynthesis</keyword>
<dbReference type="GO" id="GO:0006633">
    <property type="term" value="P:fatty acid biosynthetic process"/>
    <property type="evidence" value="ECO:0007669"/>
    <property type="project" value="UniProtKB-UniRule"/>
</dbReference>
<keyword evidence="7 14" id="KW-0443">Lipid metabolism</keyword>
<evidence type="ECO:0000256" key="6">
    <source>
        <dbReference type="ARBA" id="ARBA00022832"/>
    </source>
</evidence>
<dbReference type="CDD" id="cd00830">
    <property type="entry name" value="KAS_III"/>
    <property type="match status" value="1"/>
</dbReference>
<feature type="region of interest" description="ACP-binding" evidence="14">
    <location>
        <begin position="257"/>
        <end position="261"/>
    </location>
</feature>
<sequence>MTKQFAVGITGIGSYLPDKIFTNSDIEKMVETSDEWIVTRTGIKQRRVVDEKTAASDLATKAAEKAIEDAGMDAKEIDLIIVATATPDMAFPSTACIVQKNIAAVNAAALDISAACTGFVYALTVGEQFIKTGFYKNALIIGAETMSKVIDWQDRNTCVLFGDGAGAVVLEKTEEGMGILSSYLGADGESGDCLTIPAGGSRLPATYETVDNRLHCIKMDGSEVFKFAVRVMASAALKALEKSNINLEEVDFLIPHQANIRIIEAAAKRLKLPMEKVYVNLDQYGNMSAASVPVALDEAVKKGLIKKGDTVVMVAFGGGLTWGSTVVKWCKE</sequence>
<dbReference type="FunFam" id="3.40.47.10:FF:000004">
    <property type="entry name" value="3-oxoacyl-[acyl-carrier-protein] synthase 3"/>
    <property type="match status" value="1"/>
</dbReference>
<dbReference type="EC" id="2.3.1.180" evidence="14"/>
<comment type="similarity">
    <text evidence="2 14">Belongs to the thiolase-like superfamily. FabH family.</text>
</comment>
<comment type="subunit">
    <text evidence="14">Homodimer.</text>
</comment>
<dbReference type="GO" id="GO:0044550">
    <property type="term" value="P:secondary metabolite biosynthetic process"/>
    <property type="evidence" value="ECO:0007669"/>
    <property type="project" value="TreeGrafter"/>
</dbReference>
<proteinExistence type="inferred from homology"/>
<comment type="catalytic activity">
    <reaction evidence="11">
        <text>(2S)-2-methylbutanoyl-CoA + malonyl-[ACP] + H(+) = (4S)-4-methyl-3-oxohexanoyl-[ACP] + CO2 + CoA</text>
        <dbReference type="Rhea" id="RHEA:42276"/>
        <dbReference type="Rhea" id="RHEA-COMP:9623"/>
        <dbReference type="Rhea" id="RHEA-COMP:17148"/>
        <dbReference type="ChEBI" id="CHEBI:15378"/>
        <dbReference type="ChEBI" id="CHEBI:16526"/>
        <dbReference type="ChEBI" id="CHEBI:57287"/>
        <dbReference type="ChEBI" id="CHEBI:78449"/>
        <dbReference type="ChEBI" id="CHEBI:88166"/>
        <dbReference type="ChEBI" id="CHEBI:167462"/>
        <dbReference type="EC" id="2.3.1.300"/>
    </reaction>
    <physiologicalReaction direction="left-to-right" evidence="11">
        <dbReference type="Rhea" id="RHEA:42277"/>
    </physiologicalReaction>
</comment>
<feature type="domain" description="Beta-ketoacyl-[acyl-carrier-protein] synthase III N-terminal" evidence="16">
    <location>
        <begin position="110"/>
        <end position="188"/>
    </location>
</feature>
<evidence type="ECO:0000256" key="1">
    <source>
        <dbReference type="ARBA" id="ARBA00005194"/>
    </source>
</evidence>
<protein>
    <recommendedName>
        <fullName evidence="14">Beta-ketoacyl-[acyl-carrier-protein] synthase III</fullName>
        <shortName evidence="14">Beta-ketoacyl-ACP synthase III</shortName>
        <shortName evidence="14">KAS III</shortName>
        <ecNumber evidence="14">2.3.1.180</ecNumber>
    </recommendedName>
    <alternativeName>
        <fullName evidence="14">3-oxoacyl-[acyl-carrier-protein] synthase 3</fullName>
    </alternativeName>
    <alternativeName>
        <fullName evidence="14">3-oxoacyl-[acyl-carrier-protein] synthase III</fullName>
    </alternativeName>
</protein>
<comment type="catalytic activity">
    <reaction evidence="13">
        <text>3-methylbutanoyl-CoA + malonyl-[ACP] + H(+) = 5-methyl-3-oxohexanoyl-[ACP] + CO2 + CoA</text>
        <dbReference type="Rhea" id="RHEA:42272"/>
        <dbReference type="Rhea" id="RHEA-COMP:9623"/>
        <dbReference type="Rhea" id="RHEA-COMP:9941"/>
        <dbReference type="ChEBI" id="CHEBI:15378"/>
        <dbReference type="ChEBI" id="CHEBI:16526"/>
        <dbReference type="ChEBI" id="CHEBI:57287"/>
        <dbReference type="ChEBI" id="CHEBI:57345"/>
        <dbReference type="ChEBI" id="CHEBI:78449"/>
        <dbReference type="ChEBI" id="CHEBI:78822"/>
        <dbReference type="EC" id="2.3.1.300"/>
    </reaction>
    <physiologicalReaction direction="left-to-right" evidence="13">
        <dbReference type="Rhea" id="RHEA:42273"/>
    </physiologicalReaction>
</comment>
<dbReference type="Proteomes" id="UP000177894">
    <property type="component" value="Chromosome"/>
</dbReference>
<comment type="function">
    <text evidence="14">Catalyzes the condensation reaction of fatty acid synthesis by the addition to an acyl acceptor of two carbons from malonyl-ACP. Catalyzes the first condensation reaction which initiates fatty acid synthesis and may therefore play a role in governing the total rate of fatty acid production. Possesses both acetoacetyl-ACP synthase and acetyl transacylase activities. Its substrate specificity determines the biosynthesis of branched-chain and/or straight-chain of fatty acids.</text>
</comment>
<keyword evidence="6 14" id="KW-0276">Fatty acid metabolism</keyword>
<dbReference type="Pfam" id="PF08541">
    <property type="entry name" value="ACP_syn_III_C"/>
    <property type="match status" value="1"/>
</dbReference>
<evidence type="ECO:0000259" key="15">
    <source>
        <dbReference type="Pfam" id="PF08541"/>
    </source>
</evidence>
<dbReference type="InterPro" id="IPR013751">
    <property type="entry name" value="ACP_syn_III_N"/>
</dbReference>
<dbReference type="Gene3D" id="3.40.47.10">
    <property type="match status" value="1"/>
</dbReference>
<dbReference type="GO" id="GO:0004315">
    <property type="term" value="F:3-oxoacyl-[acyl-carrier-protein] synthase activity"/>
    <property type="evidence" value="ECO:0007669"/>
    <property type="project" value="InterPro"/>
</dbReference>
<keyword evidence="9 14" id="KW-0012">Acyltransferase</keyword>
<organism evidence="18 20">
    <name type="scientific">Clostridium formicaceticum</name>
    <dbReference type="NCBI Taxonomy" id="1497"/>
    <lineage>
        <taxon>Bacteria</taxon>
        <taxon>Bacillati</taxon>
        <taxon>Bacillota</taxon>
        <taxon>Clostridia</taxon>
        <taxon>Eubacteriales</taxon>
        <taxon>Clostridiaceae</taxon>
        <taxon>Clostridium</taxon>
    </lineage>
</organism>
<gene>
    <name evidence="18" type="primary">fabH_2</name>
    <name evidence="14" type="synonym">fabH</name>
    <name evidence="17" type="ORF">BJL90_16725</name>
    <name evidence="18" type="ORF">CLFO_22950</name>
</gene>
<feature type="domain" description="Beta-ketoacyl-[acyl-carrier-protein] synthase III C-terminal" evidence="15">
    <location>
        <begin position="240"/>
        <end position="329"/>
    </location>
</feature>
<evidence type="ECO:0000313" key="20">
    <source>
        <dbReference type="Proteomes" id="UP000192478"/>
    </source>
</evidence>
<comment type="pathway">
    <text evidence="1 14">Lipid metabolism; fatty acid biosynthesis.</text>
</comment>
<comment type="catalytic activity">
    <reaction evidence="12">
        <text>2-methylpropanoyl-CoA + malonyl-[ACP] + H(+) = 4-methyl-3-oxopentanoyl-[ACP] + CO2 + CoA</text>
        <dbReference type="Rhea" id="RHEA:42268"/>
        <dbReference type="Rhea" id="RHEA-COMP:9623"/>
        <dbReference type="Rhea" id="RHEA-COMP:9940"/>
        <dbReference type="ChEBI" id="CHEBI:15378"/>
        <dbReference type="ChEBI" id="CHEBI:16526"/>
        <dbReference type="ChEBI" id="CHEBI:57287"/>
        <dbReference type="ChEBI" id="CHEBI:57338"/>
        <dbReference type="ChEBI" id="CHEBI:78449"/>
        <dbReference type="ChEBI" id="CHEBI:78820"/>
        <dbReference type="EC" id="2.3.1.300"/>
    </reaction>
    <physiologicalReaction direction="left-to-right" evidence="12">
        <dbReference type="Rhea" id="RHEA:42269"/>
    </physiologicalReaction>
</comment>
<dbReference type="NCBIfam" id="TIGR00747">
    <property type="entry name" value="fabH"/>
    <property type="match status" value="1"/>
</dbReference>
<evidence type="ECO:0000313" key="18">
    <source>
        <dbReference type="EMBL" id="ARE87895.1"/>
    </source>
</evidence>
<evidence type="ECO:0000256" key="13">
    <source>
        <dbReference type="ARBA" id="ARBA00052985"/>
    </source>
</evidence>
<dbReference type="PANTHER" id="PTHR34069:SF2">
    <property type="entry name" value="BETA-KETOACYL-[ACYL-CARRIER-PROTEIN] SYNTHASE III"/>
    <property type="match status" value="1"/>
</dbReference>
<name>A0AAC9RM69_9CLOT</name>
<dbReference type="HAMAP" id="MF_01815">
    <property type="entry name" value="FabH"/>
    <property type="match status" value="1"/>
</dbReference>
<keyword evidence="8 14" id="KW-0275">Fatty acid biosynthesis</keyword>
<dbReference type="Pfam" id="PF08545">
    <property type="entry name" value="ACP_syn_III"/>
    <property type="match status" value="1"/>
</dbReference>
<evidence type="ECO:0000256" key="12">
    <source>
        <dbReference type="ARBA" id="ARBA00052467"/>
    </source>
</evidence>
<dbReference type="GO" id="GO:0033818">
    <property type="term" value="F:beta-ketoacyl-acyl-carrier-protein synthase III activity"/>
    <property type="evidence" value="ECO:0007669"/>
    <property type="project" value="UniProtKB-UniRule"/>
</dbReference>
<evidence type="ECO:0000256" key="8">
    <source>
        <dbReference type="ARBA" id="ARBA00023160"/>
    </source>
</evidence>
<dbReference type="GO" id="GO:0005737">
    <property type="term" value="C:cytoplasm"/>
    <property type="evidence" value="ECO:0007669"/>
    <property type="project" value="UniProtKB-SubCell"/>
</dbReference>
<dbReference type="InterPro" id="IPR004655">
    <property type="entry name" value="FabH"/>
</dbReference>
<keyword evidence="5 14" id="KW-0808">Transferase</keyword>
<comment type="subcellular location">
    <subcellularLocation>
        <location evidence="14">Cytoplasm</location>
    </subcellularLocation>
</comment>
<evidence type="ECO:0000313" key="17">
    <source>
        <dbReference type="EMBL" id="AOY77351.1"/>
    </source>
</evidence>
<dbReference type="PANTHER" id="PTHR34069">
    <property type="entry name" value="3-OXOACYL-[ACYL-CARRIER-PROTEIN] SYNTHASE 3"/>
    <property type="match status" value="1"/>
</dbReference>
<feature type="active site" evidence="14">
    <location>
        <position position="286"/>
    </location>
</feature>